<evidence type="ECO:0000256" key="6">
    <source>
        <dbReference type="ARBA" id="ARBA00022685"/>
    </source>
</evidence>
<protein>
    <recommendedName>
        <fullName evidence="4 9">Inhibin alpha chain</fullName>
    </recommendedName>
</protein>
<dbReference type="EMBL" id="JANIIK010000119">
    <property type="protein sequence ID" value="KAJ3584341.1"/>
    <property type="molecule type" value="Genomic_DNA"/>
</dbReference>
<dbReference type="GO" id="GO:0005615">
    <property type="term" value="C:extracellular space"/>
    <property type="evidence" value="ECO:0007669"/>
    <property type="project" value="TreeGrafter"/>
</dbReference>
<dbReference type="PROSITE" id="PS51362">
    <property type="entry name" value="TGF_BETA_2"/>
    <property type="match status" value="1"/>
</dbReference>
<evidence type="ECO:0000256" key="1">
    <source>
        <dbReference type="ARBA" id="ARBA00002588"/>
    </source>
</evidence>
<dbReference type="GO" id="GO:0005125">
    <property type="term" value="F:cytokine activity"/>
    <property type="evidence" value="ECO:0007669"/>
    <property type="project" value="TreeGrafter"/>
</dbReference>
<dbReference type="PANTHER" id="PTHR11848:SF117">
    <property type="entry name" value="INHIBIN ALPHA CHAIN"/>
    <property type="match status" value="1"/>
</dbReference>
<evidence type="ECO:0000313" key="14">
    <source>
        <dbReference type="EMBL" id="KAJ3584341.1"/>
    </source>
</evidence>
<feature type="domain" description="TGF-beta family profile" evidence="13">
    <location>
        <begin position="217"/>
        <end position="332"/>
    </location>
</feature>
<feature type="signal peptide" evidence="12">
    <location>
        <begin position="1"/>
        <end position="21"/>
    </location>
</feature>
<dbReference type="Pfam" id="PF00019">
    <property type="entry name" value="TGF_beta"/>
    <property type="match status" value="1"/>
</dbReference>
<dbReference type="GO" id="GO:0008083">
    <property type="term" value="F:growth factor activity"/>
    <property type="evidence" value="ECO:0007669"/>
    <property type="project" value="UniProtKB-KW"/>
</dbReference>
<keyword evidence="15" id="KW-1185">Reference proteome</keyword>
<keyword evidence="8" id="KW-0325">Glycoprotein</keyword>
<comment type="function">
    <text evidence="1">Inhibins and activins inhibit and activate, respectively, the secretion of follitropin by the pituitary gland. Inhibins/activins are involved in regulating a number of diverse functions such as hypothalamic and pituitary hormone secretion, gonadal hormone secretion, germ cell development and maturation, erythroid differentiation, insulin secretion, nerve cell survival, embryonic axial development or bone growth, depending on their subunit composition. Inhibins appear to oppose the functions of activins.</text>
</comment>
<evidence type="ECO:0000256" key="10">
    <source>
        <dbReference type="RuleBase" id="RU000354"/>
    </source>
</evidence>
<dbReference type="InterPro" id="IPR017175">
    <property type="entry name" value="Inhibin_asu"/>
</dbReference>
<comment type="subcellular location">
    <subcellularLocation>
        <location evidence="2">Secreted</location>
    </subcellularLocation>
</comment>
<dbReference type="GO" id="GO:0005179">
    <property type="term" value="F:hormone activity"/>
    <property type="evidence" value="ECO:0007669"/>
    <property type="project" value="UniProtKB-KW"/>
</dbReference>
<keyword evidence="6" id="KW-0165">Cleavage on pair of basic residues</keyword>
<dbReference type="AlphaFoldDB" id="A0A9Q0DAV3"/>
<dbReference type="InterPro" id="IPR029034">
    <property type="entry name" value="Cystine-knot_cytokine"/>
</dbReference>
<reference evidence="14" key="1">
    <citation type="submission" date="2022-07" db="EMBL/GenBank/DDBJ databases">
        <title>Chromosome-level genome of Muraenolepis orangiensis.</title>
        <authorList>
            <person name="Kim J."/>
        </authorList>
    </citation>
    <scope>NUCLEOTIDE SEQUENCE</scope>
    <source>
        <strain evidence="14">KU_S4_2022</strain>
        <tissue evidence="14">Muscle</tissue>
    </source>
</reference>
<dbReference type="SUPFAM" id="SSF57501">
    <property type="entry name" value="Cystine-knot cytokines"/>
    <property type="match status" value="1"/>
</dbReference>
<sequence>MLSLPVWALLVLVGAADVARACPDLGLPREVALALFKDRMLGRMGLEAAPLAAPPEFIPRRPRSASRAGGSEDRHKQDSSQIIVFPSSDSPCGGAEGCDGTTANGCFSYRFRWSNSAQDLMVTSAHLWFHAGPASNSSAPLYLWTSERHAVRLAEGPSVTASDGWTTYNLGDQKRCSTLPSGPFMLQVRCTDCLCRNDDAEKTPFLHLRVGPRVPGRAPRGAPWSPLAVDILRRPPPQQPEHADCWRDKVDVSFDELGWGNWIVHPKAVTFGYCRGNCSAPGFTAASLGIKQCCAPVPESMKSLRITTTSDGGYSFKYETLPNIIPEECACV</sequence>
<dbReference type="InterPro" id="IPR015615">
    <property type="entry name" value="TGF-beta-rel"/>
</dbReference>
<dbReference type="PIRSF" id="PIRSF037328">
    <property type="entry name" value="Inhibin_alpha_subunit"/>
    <property type="match status" value="1"/>
</dbReference>
<evidence type="ECO:0000256" key="8">
    <source>
        <dbReference type="ARBA" id="ARBA00023180"/>
    </source>
</evidence>
<evidence type="ECO:0000259" key="13">
    <source>
        <dbReference type="PROSITE" id="PS51362"/>
    </source>
</evidence>
<keyword evidence="9 10" id="KW-0339">Growth factor</keyword>
<dbReference type="Gene3D" id="2.10.90.10">
    <property type="entry name" value="Cystine-knot cytokines"/>
    <property type="match status" value="1"/>
</dbReference>
<evidence type="ECO:0000256" key="7">
    <source>
        <dbReference type="ARBA" id="ARBA00022729"/>
    </source>
</evidence>
<proteinExistence type="inferred from homology"/>
<evidence type="ECO:0000256" key="9">
    <source>
        <dbReference type="PIRNR" id="PIRNR037328"/>
    </source>
</evidence>
<dbReference type="PRINTS" id="PR00669">
    <property type="entry name" value="INHIBINA"/>
</dbReference>
<evidence type="ECO:0000256" key="4">
    <source>
        <dbReference type="ARBA" id="ARBA00019280"/>
    </source>
</evidence>
<evidence type="ECO:0000256" key="2">
    <source>
        <dbReference type="ARBA" id="ARBA00004613"/>
    </source>
</evidence>
<keyword evidence="7 12" id="KW-0732">Signal</keyword>
<comment type="caution">
    <text evidence="14">The sequence shown here is derived from an EMBL/GenBank/DDBJ whole genome shotgun (WGS) entry which is preliminary data.</text>
</comment>
<evidence type="ECO:0000256" key="3">
    <source>
        <dbReference type="ARBA" id="ARBA00006656"/>
    </source>
</evidence>
<dbReference type="SMART" id="SM00204">
    <property type="entry name" value="TGFB"/>
    <property type="match status" value="1"/>
</dbReference>
<evidence type="ECO:0000256" key="11">
    <source>
        <dbReference type="SAM" id="MobiDB-lite"/>
    </source>
</evidence>
<accession>A0A9Q0DAV3</accession>
<feature type="chain" id="PRO_5040170514" description="Inhibin alpha chain" evidence="12">
    <location>
        <begin position="22"/>
        <end position="332"/>
    </location>
</feature>
<comment type="similarity">
    <text evidence="3 10">Belongs to the TGF-beta family.</text>
</comment>
<evidence type="ECO:0000256" key="5">
    <source>
        <dbReference type="ARBA" id="ARBA00022525"/>
    </source>
</evidence>
<evidence type="ECO:0000313" key="15">
    <source>
        <dbReference type="Proteomes" id="UP001148018"/>
    </source>
</evidence>
<dbReference type="InterPro" id="IPR001839">
    <property type="entry name" value="TGF-b_C"/>
</dbReference>
<name>A0A9Q0DAV3_9TELE</name>
<dbReference type="PANTHER" id="PTHR11848">
    <property type="entry name" value="TGF-BETA FAMILY"/>
    <property type="match status" value="1"/>
</dbReference>
<keyword evidence="5 9" id="KW-0964">Secreted</keyword>
<dbReference type="Proteomes" id="UP001148018">
    <property type="component" value="Unassembled WGS sequence"/>
</dbReference>
<organism evidence="14 15">
    <name type="scientific">Muraenolepis orangiensis</name>
    <name type="common">Patagonian moray cod</name>
    <dbReference type="NCBI Taxonomy" id="630683"/>
    <lineage>
        <taxon>Eukaryota</taxon>
        <taxon>Metazoa</taxon>
        <taxon>Chordata</taxon>
        <taxon>Craniata</taxon>
        <taxon>Vertebrata</taxon>
        <taxon>Euteleostomi</taxon>
        <taxon>Actinopterygii</taxon>
        <taxon>Neopterygii</taxon>
        <taxon>Teleostei</taxon>
        <taxon>Neoteleostei</taxon>
        <taxon>Acanthomorphata</taxon>
        <taxon>Zeiogadaria</taxon>
        <taxon>Gadariae</taxon>
        <taxon>Gadiformes</taxon>
        <taxon>Muraenolepidoidei</taxon>
        <taxon>Muraenolepididae</taxon>
        <taxon>Muraenolepis</taxon>
    </lineage>
</organism>
<feature type="region of interest" description="Disordered" evidence="11">
    <location>
        <begin position="56"/>
        <end position="80"/>
    </location>
</feature>
<evidence type="ECO:0000256" key="12">
    <source>
        <dbReference type="SAM" id="SignalP"/>
    </source>
</evidence>
<keyword evidence="9" id="KW-0372">Hormone</keyword>
<gene>
    <name evidence="14" type="ORF">NHX12_014836</name>
</gene>
<dbReference type="OrthoDB" id="9929039at2759"/>